<feature type="signal peptide" evidence="1">
    <location>
        <begin position="1"/>
        <end position="18"/>
    </location>
</feature>
<accession>A0A1I7XMB9</accession>
<proteinExistence type="predicted"/>
<feature type="chain" id="PRO_5009311360" evidence="1">
    <location>
        <begin position="19"/>
        <end position="232"/>
    </location>
</feature>
<organism evidence="2 3">
    <name type="scientific">Heterorhabditis bacteriophora</name>
    <name type="common">Entomopathogenic nematode worm</name>
    <dbReference type="NCBI Taxonomy" id="37862"/>
    <lineage>
        <taxon>Eukaryota</taxon>
        <taxon>Metazoa</taxon>
        <taxon>Ecdysozoa</taxon>
        <taxon>Nematoda</taxon>
        <taxon>Chromadorea</taxon>
        <taxon>Rhabditida</taxon>
        <taxon>Rhabditina</taxon>
        <taxon>Rhabditomorpha</taxon>
        <taxon>Strongyloidea</taxon>
        <taxon>Heterorhabditidae</taxon>
        <taxon>Heterorhabditis</taxon>
    </lineage>
</organism>
<dbReference type="WBParaSite" id="Hba_18932">
    <property type="protein sequence ID" value="Hba_18932"/>
    <property type="gene ID" value="Hba_18932"/>
</dbReference>
<evidence type="ECO:0000313" key="2">
    <source>
        <dbReference type="Proteomes" id="UP000095283"/>
    </source>
</evidence>
<keyword evidence="1" id="KW-0732">Signal</keyword>
<evidence type="ECO:0000256" key="1">
    <source>
        <dbReference type="SAM" id="SignalP"/>
    </source>
</evidence>
<keyword evidence="2" id="KW-1185">Reference proteome</keyword>
<sequence>MNRDIIIFFVLNCFIVNAHVFGEERKCNCTNSDDDMRSSRNITNELKYNEERSGRFKRYYRSHAGYFIKLNNRIPRSHRRPLLNNIFNNRYKRSYNYDMLVDNEYDERQEEWKKYTCRKVRVPIQCSNEEKTELESCFKPVIKNLPGLKEKDGWHKKLTCKSSKTHNMVMLYVNHSDRPVSIGKGNTSKLIQCNNHGEWSTKDADNKWIVITEAKCITADNSEITLLDSIDQ</sequence>
<dbReference type="Proteomes" id="UP000095283">
    <property type="component" value="Unplaced"/>
</dbReference>
<protein>
    <submittedName>
        <fullName evidence="3">Ricin B-type lectin domain-containing protein</fullName>
    </submittedName>
</protein>
<evidence type="ECO:0000313" key="3">
    <source>
        <dbReference type="WBParaSite" id="Hba_18932"/>
    </source>
</evidence>
<name>A0A1I7XMB9_HETBA</name>
<dbReference type="AlphaFoldDB" id="A0A1I7XMB9"/>
<reference evidence="3" key="1">
    <citation type="submission" date="2016-11" db="UniProtKB">
        <authorList>
            <consortium name="WormBaseParasite"/>
        </authorList>
    </citation>
    <scope>IDENTIFICATION</scope>
</reference>